<gene>
    <name evidence="2" type="ORF">GCM10007415_13570</name>
</gene>
<evidence type="ECO:0000313" key="3">
    <source>
        <dbReference type="Proteomes" id="UP000660862"/>
    </source>
</evidence>
<protein>
    <recommendedName>
        <fullName evidence="4">Xylosidase</fullName>
    </recommendedName>
</protein>
<keyword evidence="3" id="KW-1185">Reference proteome</keyword>
<reference evidence="2" key="1">
    <citation type="journal article" date="2014" name="Int. J. Syst. Evol. Microbiol.">
        <title>Complete genome sequence of Corynebacterium casei LMG S-19264T (=DSM 44701T), isolated from a smear-ripened cheese.</title>
        <authorList>
            <consortium name="US DOE Joint Genome Institute (JGI-PGF)"/>
            <person name="Walter F."/>
            <person name="Albersmeier A."/>
            <person name="Kalinowski J."/>
            <person name="Ruckert C."/>
        </authorList>
    </citation>
    <scope>NUCLEOTIDE SEQUENCE</scope>
    <source>
        <strain evidence="2">CGMCC 1.12195</strain>
    </source>
</reference>
<evidence type="ECO:0008006" key="4">
    <source>
        <dbReference type="Google" id="ProtNLM"/>
    </source>
</evidence>
<comment type="caution">
    <text evidence="2">The sequence shown here is derived from an EMBL/GenBank/DDBJ whole genome shotgun (WGS) entry which is preliminary data.</text>
</comment>
<dbReference type="Gene3D" id="3.20.20.80">
    <property type="entry name" value="Glycosidases"/>
    <property type="match status" value="1"/>
</dbReference>
<feature type="chain" id="PRO_5037079517" description="Xylosidase" evidence="1">
    <location>
        <begin position="21"/>
        <end position="444"/>
    </location>
</feature>
<reference evidence="2" key="2">
    <citation type="submission" date="2020-09" db="EMBL/GenBank/DDBJ databases">
        <authorList>
            <person name="Sun Q."/>
            <person name="Zhou Y."/>
        </authorList>
    </citation>
    <scope>NUCLEOTIDE SEQUENCE</scope>
    <source>
        <strain evidence="2">CGMCC 1.12195</strain>
    </source>
</reference>
<dbReference type="EMBL" id="BMER01000001">
    <property type="protein sequence ID" value="GGG82071.1"/>
    <property type="molecule type" value="Genomic_DNA"/>
</dbReference>
<feature type="signal peptide" evidence="1">
    <location>
        <begin position="1"/>
        <end position="20"/>
    </location>
</feature>
<accession>A0A917HK14</accession>
<evidence type="ECO:0000313" key="2">
    <source>
        <dbReference type="EMBL" id="GGG82071.1"/>
    </source>
</evidence>
<proteinExistence type="predicted"/>
<dbReference type="Proteomes" id="UP000660862">
    <property type="component" value="Unassembled WGS sequence"/>
</dbReference>
<organism evidence="2 3">
    <name type="scientific">Parapedobacter pyrenivorans</name>
    <dbReference type="NCBI Taxonomy" id="1305674"/>
    <lineage>
        <taxon>Bacteria</taxon>
        <taxon>Pseudomonadati</taxon>
        <taxon>Bacteroidota</taxon>
        <taxon>Sphingobacteriia</taxon>
        <taxon>Sphingobacteriales</taxon>
        <taxon>Sphingobacteriaceae</taxon>
        <taxon>Parapedobacter</taxon>
    </lineage>
</organism>
<sequence length="444" mass="49865">MTTHNRFYAFVLLGFSLLLAAACKKGGGTVSKPGDKPEEVPEAVYDETGCLYTSYTGLVMAGYQGWFAAEGDGSNRGWYHYQGPNNTFKPGITNIDFWPDVSEYAKTYKSPFQYADGSDAYLYSPYDEASVDLHFKWMKEYGLDGVHMQRFVGEIKPSNASGKRHFNQVLGNALKAAKKYERAISVMYDLSGSNGEDVAYLEQDWNELQETFNLFDNIEHPTYLRHNGKPLVTIWGVGFSDGRQYSIADVSRLVDRLKGPSNRVSIMLGVPYFWRELKNDAESNPALHELIKNADIIMPWGVGRYNNDTYNSTAATLVGDMLWCKQNGVDYVPLVFPGFTWGNMHNDPSKYNEIPRLKGDFLWRQVAGAKGAGAESLYVAMFDEIDEGTAIFKCARENEVPLNGHLQFMGIEQGLETDHYLWLTGQAANWFHGESGYGAAKPDR</sequence>
<dbReference type="PROSITE" id="PS51257">
    <property type="entry name" value="PROKAR_LIPOPROTEIN"/>
    <property type="match status" value="1"/>
</dbReference>
<evidence type="ECO:0000256" key="1">
    <source>
        <dbReference type="SAM" id="SignalP"/>
    </source>
</evidence>
<name>A0A917HK14_9SPHI</name>
<dbReference type="CDD" id="cd11576">
    <property type="entry name" value="GH99_GH71_like_2"/>
    <property type="match status" value="1"/>
</dbReference>
<keyword evidence="1" id="KW-0732">Signal</keyword>
<dbReference type="AlphaFoldDB" id="A0A917HK14"/>
<dbReference type="RefSeq" id="WP_188505134.1">
    <property type="nucleotide sequence ID" value="NZ_BMER01000001.1"/>
</dbReference>